<dbReference type="EMBL" id="JACIIX010000002">
    <property type="protein sequence ID" value="MBB6209429.1"/>
    <property type="molecule type" value="Genomic_DNA"/>
</dbReference>
<name>A0A7W9ZFN6_NOVIT</name>
<dbReference type="AlphaFoldDB" id="A0A7W9ZFN6"/>
<comment type="caution">
    <text evidence="1">The sequence shown here is derived from an EMBL/GenBank/DDBJ whole genome shotgun (WGS) entry which is preliminary data.</text>
</comment>
<organism evidence="1 2">
    <name type="scientific">Novispirillum itersonii</name>
    <name type="common">Aquaspirillum itersonii</name>
    <dbReference type="NCBI Taxonomy" id="189"/>
    <lineage>
        <taxon>Bacteria</taxon>
        <taxon>Pseudomonadati</taxon>
        <taxon>Pseudomonadota</taxon>
        <taxon>Alphaproteobacteria</taxon>
        <taxon>Rhodospirillales</taxon>
        <taxon>Novispirillaceae</taxon>
        <taxon>Novispirillum</taxon>
    </lineage>
</organism>
<protein>
    <submittedName>
        <fullName evidence="1">Uncharacterized protein (DUF2336 family)</fullName>
    </submittedName>
</protein>
<dbReference type="InterPro" id="IPR014598">
    <property type="entry name" value="UCP035865"/>
</dbReference>
<keyword evidence="2" id="KW-1185">Reference proteome</keyword>
<proteinExistence type="predicted"/>
<dbReference type="PIRSF" id="PIRSF035865">
    <property type="entry name" value="UCP035865"/>
    <property type="match status" value="1"/>
</dbReference>
<evidence type="ECO:0000313" key="1">
    <source>
        <dbReference type="EMBL" id="MBB6209429.1"/>
    </source>
</evidence>
<dbReference type="InterPro" id="IPR019285">
    <property type="entry name" value="DUF2336"/>
</dbReference>
<dbReference type="Proteomes" id="UP000544872">
    <property type="component" value="Unassembled WGS sequence"/>
</dbReference>
<accession>A0A7W9ZFN6</accession>
<gene>
    <name evidence="1" type="ORF">FHS48_000831</name>
</gene>
<sequence length="352" mass="39214">MRAETAGKLARQFDDRNLSETERRIAEDIFRLMVKDAEVRVREALSENLKGNPMVPHDVAVALARDVGSVALPVLEFSDVLTPADLIDIVRIKDPERQKAVARRRVVQSDVADALVEDGGADVAATLAANPGADLPETTMLKMVEKFGDDERVQSPLVNRSYLPVTVSERLVHRVSEALRDHLLRNHELPSDLAADLVLQSRERATITLSSESSEDEVDRLVRQMAEHDRLTPSIIVRAICMGDLKFFEYSMALKSGVPIVNTRELIHDSGVLGLKGIYERAGLPMTMFPAVRAAIDVVAEADYDGESNDRERYQRRVLERVLTQYDDLGVQFESADLEYLLGKMDKLAPLA</sequence>
<dbReference type="Pfam" id="PF10098">
    <property type="entry name" value="DUF2336"/>
    <property type="match status" value="1"/>
</dbReference>
<reference evidence="1 2" key="1">
    <citation type="submission" date="2020-08" db="EMBL/GenBank/DDBJ databases">
        <title>Genomic Encyclopedia of Type Strains, Phase IV (KMG-IV): sequencing the most valuable type-strain genomes for metagenomic binning, comparative biology and taxonomic classification.</title>
        <authorList>
            <person name="Goeker M."/>
        </authorList>
    </citation>
    <scope>NUCLEOTIDE SEQUENCE [LARGE SCALE GENOMIC DNA]</scope>
    <source>
        <strain evidence="1 2">DSM 11590</strain>
    </source>
</reference>
<evidence type="ECO:0000313" key="2">
    <source>
        <dbReference type="Proteomes" id="UP000544872"/>
    </source>
</evidence>